<organism evidence="1 2">
    <name type="scientific">Paraburkholderia fungorum</name>
    <dbReference type="NCBI Taxonomy" id="134537"/>
    <lineage>
        <taxon>Bacteria</taxon>
        <taxon>Pseudomonadati</taxon>
        <taxon>Pseudomonadota</taxon>
        <taxon>Betaproteobacteria</taxon>
        <taxon>Burkholderiales</taxon>
        <taxon>Burkholderiaceae</taxon>
        <taxon>Paraburkholderia</taxon>
    </lineage>
</organism>
<reference evidence="1 2" key="1">
    <citation type="submission" date="2020-08" db="EMBL/GenBank/DDBJ databases">
        <title>Genomic Encyclopedia of Type Strains, Phase IV (KMG-V): Genome sequencing to study the core and pangenomes of soil and plant-associated prokaryotes.</title>
        <authorList>
            <person name="Whitman W."/>
        </authorList>
    </citation>
    <scope>NUCLEOTIDE SEQUENCE [LARGE SCALE GENOMIC DNA]</scope>
    <source>
        <strain evidence="1 2">SEMIA 4013</strain>
    </source>
</reference>
<dbReference type="AlphaFoldDB" id="A0AAW3UW92"/>
<evidence type="ECO:0000313" key="2">
    <source>
        <dbReference type="Proteomes" id="UP000518681"/>
    </source>
</evidence>
<name>A0AAW3UW92_9BURK</name>
<sequence>MDDDAVHVDRQEVLVIESPPHQLGERRLTGLDELARDAAPGDADGAGRLGQDLGIFARRHAHDHDLMHALGEPRILVQLLVGGDRHFAPPRCRRSEAAHKSFLFADAGAHASANLYSLVQTCKAGGVDRYRYVTRLFQRLPLA</sequence>
<gene>
    <name evidence="1" type="ORF">GGD69_003379</name>
</gene>
<proteinExistence type="predicted"/>
<dbReference type="EMBL" id="JACIIK010000006">
    <property type="protein sequence ID" value="MBB6202511.1"/>
    <property type="molecule type" value="Genomic_DNA"/>
</dbReference>
<evidence type="ECO:0000313" key="1">
    <source>
        <dbReference type="EMBL" id="MBB6202511.1"/>
    </source>
</evidence>
<accession>A0AAW3UW92</accession>
<protein>
    <submittedName>
        <fullName evidence="1">Uncharacterized protein</fullName>
    </submittedName>
</protein>
<dbReference type="Proteomes" id="UP000518681">
    <property type="component" value="Unassembled WGS sequence"/>
</dbReference>
<comment type="caution">
    <text evidence="1">The sequence shown here is derived from an EMBL/GenBank/DDBJ whole genome shotgun (WGS) entry which is preliminary data.</text>
</comment>